<evidence type="ECO:0000313" key="1">
    <source>
        <dbReference type="EMBL" id="RXS76217.1"/>
    </source>
</evidence>
<gene>
    <name evidence="1" type="ORF">ETP43_14100</name>
</gene>
<dbReference type="RefSeq" id="WP_129258792.1">
    <property type="nucleotide sequence ID" value="NZ_SDKC01000001.1"/>
</dbReference>
<evidence type="ECO:0000313" key="2">
    <source>
        <dbReference type="Proteomes" id="UP000290106"/>
    </source>
</evidence>
<dbReference type="OrthoDB" id="9808061at2"/>
<comment type="caution">
    <text evidence="1">The sequence shown here is derived from an EMBL/GenBank/DDBJ whole genome shotgun (WGS) entry which is preliminary data.</text>
</comment>
<dbReference type="NCBIfam" id="NF047593">
    <property type="entry name" value="IS66_ISAeme5_TnpA"/>
    <property type="match status" value="1"/>
</dbReference>
<name>A0A4Q1RK94_9FIRM</name>
<proteinExistence type="predicted"/>
<accession>A0A4Q1RK94</accession>
<dbReference type="AlphaFoldDB" id="A0A4Q1RK94"/>
<protein>
    <recommendedName>
        <fullName evidence="3">IS66 family insertion sequence element accessory protein TnpB</fullName>
    </recommendedName>
</protein>
<evidence type="ECO:0008006" key="3">
    <source>
        <dbReference type="Google" id="ProtNLM"/>
    </source>
</evidence>
<keyword evidence="2" id="KW-1185">Reference proteome</keyword>
<dbReference type="Proteomes" id="UP000290106">
    <property type="component" value="Unassembled WGS sequence"/>
</dbReference>
<reference evidence="1 2" key="1">
    <citation type="submission" date="2019-01" db="EMBL/GenBank/DDBJ databases">
        <title>Blautia sp. nov. KGMB01111 isolated human feces.</title>
        <authorList>
            <person name="Park J.-E."/>
            <person name="Kim J.-S."/>
            <person name="Park S.-H."/>
        </authorList>
    </citation>
    <scope>NUCLEOTIDE SEQUENCE [LARGE SCALE GENOMIC DNA]</scope>
    <source>
        <strain evidence="1 2">KGMB01111</strain>
    </source>
</reference>
<organism evidence="1 2">
    <name type="scientific">Blautia faecicola</name>
    <dbReference type="NCBI Taxonomy" id="2509240"/>
    <lineage>
        <taxon>Bacteria</taxon>
        <taxon>Bacillati</taxon>
        <taxon>Bacillota</taxon>
        <taxon>Clostridia</taxon>
        <taxon>Lachnospirales</taxon>
        <taxon>Lachnospiraceae</taxon>
        <taxon>Blautia</taxon>
    </lineage>
</organism>
<dbReference type="EMBL" id="SDKC01000001">
    <property type="protein sequence ID" value="RXS76217.1"/>
    <property type="molecule type" value="Genomic_DNA"/>
</dbReference>
<sequence>MDFSLLTPYKQVKYQYWLNVIHECRSSGLTNQKWCEQNGISLKSYYYWISKFRKLAVVDLPRKEYVSSGSSVSSQKQSDLTEARFVELPVPAKREHVDSHKPEAVLKTGNISVELYETATESFLQMLVKVKRPYL</sequence>